<organism evidence="1 2">
    <name type="scientific">Clarias magur</name>
    <name type="common">Asian catfish</name>
    <name type="synonym">Macropteronotus magur</name>
    <dbReference type="NCBI Taxonomy" id="1594786"/>
    <lineage>
        <taxon>Eukaryota</taxon>
        <taxon>Metazoa</taxon>
        <taxon>Chordata</taxon>
        <taxon>Craniata</taxon>
        <taxon>Vertebrata</taxon>
        <taxon>Euteleostomi</taxon>
        <taxon>Actinopterygii</taxon>
        <taxon>Neopterygii</taxon>
        <taxon>Teleostei</taxon>
        <taxon>Ostariophysi</taxon>
        <taxon>Siluriformes</taxon>
        <taxon>Clariidae</taxon>
        <taxon>Clarias</taxon>
    </lineage>
</organism>
<dbReference type="AlphaFoldDB" id="A0A8J4WS59"/>
<comment type="caution">
    <text evidence="1">The sequence shown here is derived from an EMBL/GenBank/DDBJ whole genome shotgun (WGS) entry which is preliminary data.</text>
</comment>
<sequence>MEDAAGDVTGQMEDEDDWNGFLSDAVTERTRGDGVVEDWKPGDPVTPQYVQTLAGYTQ</sequence>
<dbReference type="OrthoDB" id="10593434at2759"/>
<name>A0A8J4WS59_CLAMG</name>
<proteinExistence type="predicted"/>
<accession>A0A8J4WS59</accession>
<dbReference type="Proteomes" id="UP000727407">
    <property type="component" value="Unassembled WGS sequence"/>
</dbReference>
<feature type="non-terminal residue" evidence="1">
    <location>
        <position position="58"/>
    </location>
</feature>
<keyword evidence="2" id="KW-1185">Reference proteome</keyword>
<protein>
    <submittedName>
        <fullName evidence="1">Protein unc</fullName>
    </submittedName>
</protein>
<evidence type="ECO:0000313" key="1">
    <source>
        <dbReference type="EMBL" id="KAF5888737.1"/>
    </source>
</evidence>
<evidence type="ECO:0000313" key="2">
    <source>
        <dbReference type="Proteomes" id="UP000727407"/>
    </source>
</evidence>
<dbReference type="EMBL" id="QNUK01000930">
    <property type="protein sequence ID" value="KAF5888737.1"/>
    <property type="molecule type" value="Genomic_DNA"/>
</dbReference>
<reference evidence="1" key="1">
    <citation type="submission" date="2020-07" db="EMBL/GenBank/DDBJ databases">
        <title>Clarias magur genome sequencing, assembly and annotation.</title>
        <authorList>
            <person name="Kushwaha B."/>
            <person name="Kumar R."/>
            <person name="Das P."/>
            <person name="Joshi C.G."/>
            <person name="Kumar D."/>
            <person name="Nagpure N.S."/>
            <person name="Pandey M."/>
            <person name="Agarwal S."/>
            <person name="Srivastava S."/>
            <person name="Singh M."/>
            <person name="Sahoo L."/>
            <person name="Jayasankar P."/>
            <person name="Meher P.K."/>
            <person name="Koringa P.G."/>
            <person name="Iquebal M.A."/>
            <person name="Das S.P."/>
            <person name="Bit A."/>
            <person name="Patnaik S."/>
            <person name="Patel N."/>
            <person name="Shah T.M."/>
            <person name="Hinsu A."/>
            <person name="Jena J.K."/>
        </authorList>
    </citation>
    <scope>NUCLEOTIDE SEQUENCE</scope>
    <source>
        <strain evidence="1">CIFAMagur01</strain>
        <tissue evidence="1">Testis</tissue>
    </source>
</reference>
<gene>
    <name evidence="1" type="primary">unc119.2</name>
    <name evidence="1" type="ORF">DAT39_021562</name>
</gene>